<keyword evidence="2" id="KW-1185">Reference proteome</keyword>
<dbReference type="EMBL" id="CM056810">
    <property type="protein sequence ID" value="KAJ8644042.1"/>
    <property type="molecule type" value="Genomic_DNA"/>
</dbReference>
<proteinExistence type="predicted"/>
<dbReference type="Proteomes" id="UP001234297">
    <property type="component" value="Chromosome 2"/>
</dbReference>
<evidence type="ECO:0000313" key="2">
    <source>
        <dbReference type="Proteomes" id="UP001234297"/>
    </source>
</evidence>
<protein>
    <submittedName>
        <fullName evidence="1">Uncharacterized protein</fullName>
    </submittedName>
</protein>
<organism evidence="1 2">
    <name type="scientific">Persea americana</name>
    <name type="common">Avocado</name>
    <dbReference type="NCBI Taxonomy" id="3435"/>
    <lineage>
        <taxon>Eukaryota</taxon>
        <taxon>Viridiplantae</taxon>
        <taxon>Streptophyta</taxon>
        <taxon>Embryophyta</taxon>
        <taxon>Tracheophyta</taxon>
        <taxon>Spermatophyta</taxon>
        <taxon>Magnoliopsida</taxon>
        <taxon>Magnoliidae</taxon>
        <taxon>Laurales</taxon>
        <taxon>Lauraceae</taxon>
        <taxon>Persea</taxon>
    </lineage>
</organism>
<comment type="caution">
    <text evidence="1">The sequence shown here is derived from an EMBL/GenBank/DDBJ whole genome shotgun (WGS) entry which is preliminary data.</text>
</comment>
<accession>A0ACC2MFY3</accession>
<name>A0ACC2MFY3_PERAE</name>
<sequence length="562" mass="63545">MKERLLERDVVLGYHSEQGIRSKFVCFSSFREWISKLGKQLRNLITICWEFGRSDPRKVIFSAKMGLALTVISLLIFWKDSDKDTSRYSVWAIITVPLVFEFSIGQTLNRGLNRALGTMIGGGLALGVAELSILTGRYEELFILLSIFIAGFFATFMKFYPTLKPYEYGFRIFMLTYSIIMVSCYETREFIHMAVARSLLIALGASVSLVVNICIYPIWSGEELHNLVVKNFMVVANSLEGCVNGYLQCLEYERVPSKILTYQASDDPLYKDYRTAVESASQEENLGGFATWEPPHGPYKMMRYPWKNYIKVSGALRHSAFMVMALHGCLLSEIQAPPERRQVFSAELRRVGIEGAKVLRELGNKVKAMVKLNPGDILLVVHEAAEELQKKIDRQSYLLVNSDCWEIGNRTVIIQDAKADLNAMQDDRKPLAAKSTSEEVLDLGPPSLSKNWGVNMISNSYTQLEGSPETKFQKHPLWPPRQSFRSDGASSEVESQTYESASALSLATFASLLIEFVARLQNVVDSFEELSEVANFKESVSEPGLERIGFWTRLSRCLRFSE</sequence>
<reference evidence="1 2" key="1">
    <citation type="journal article" date="2022" name="Hortic Res">
        <title>A haplotype resolved chromosomal level avocado genome allows analysis of novel avocado genes.</title>
        <authorList>
            <person name="Nath O."/>
            <person name="Fletcher S.J."/>
            <person name="Hayward A."/>
            <person name="Shaw L.M."/>
            <person name="Masouleh A.K."/>
            <person name="Furtado A."/>
            <person name="Henry R.J."/>
            <person name="Mitter N."/>
        </authorList>
    </citation>
    <scope>NUCLEOTIDE SEQUENCE [LARGE SCALE GENOMIC DNA]</scope>
    <source>
        <strain evidence="2">cv. Hass</strain>
    </source>
</reference>
<gene>
    <name evidence="1" type="ORF">MRB53_005790</name>
</gene>
<evidence type="ECO:0000313" key="1">
    <source>
        <dbReference type="EMBL" id="KAJ8644042.1"/>
    </source>
</evidence>